<sequence length="33" mass="4069">MKTKAKESISMTFKDYIYVRILNHKPQKHENWC</sequence>
<reference evidence="1" key="2">
    <citation type="journal article" date="2015" name="Data Brief">
        <title>Shoot transcriptome of the giant reed, Arundo donax.</title>
        <authorList>
            <person name="Barrero R.A."/>
            <person name="Guerrero F.D."/>
            <person name="Moolhuijzen P."/>
            <person name="Goolsby J.A."/>
            <person name="Tidwell J."/>
            <person name="Bellgard S.E."/>
            <person name="Bellgard M.I."/>
        </authorList>
    </citation>
    <scope>NUCLEOTIDE SEQUENCE</scope>
    <source>
        <tissue evidence="1">Shoot tissue taken approximately 20 cm above the soil surface</tissue>
    </source>
</reference>
<dbReference type="AlphaFoldDB" id="A0A0A8ZKW0"/>
<reference evidence="1" key="1">
    <citation type="submission" date="2014-09" db="EMBL/GenBank/DDBJ databases">
        <authorList>
            <person name="Magalhaes I.L.F."/>
            <person name="Oliveira U."/>
            <person name="Santos F.R."/>
            <person name="Vidigal T.H.D.A."/>
            <person name="Brescovit A.D."/>
            <person name="Santos A.J."/>
        </authorList>
    </citation>
    <scope>NUCLEOTIDE SEQUENCE</scope>
    <source>
        <tissue evidence="1">Shoot tissue taken approximately 20 cm above the soil surface</tissue>
    </source>
</reference>
<organism evidence="1">
    <name type="scientific">Arundo donax</name>
    <name type="common">Giant reed</name>
    <name type="synonym">Donax arundinaceus</name>
    <dbReference type="NCBI Taxonomy" id="35708"/>
    <lineage>
        <taxon>Eukaryota</taxon>
        <taxon>Viridiplantae</taxon>
        <taxon>Streptophyta</taxon>
        <taxon>Embryophyta</taxon>
        <taxon>Tracheophyta</taxon>
        <taxon>Spermatophyta</taxon>
        <taxon>Magnoliopsida</taxon>
        <taxon>Liliopsida</taxon>
        <taxon>Poales</taxon>
        <taxon>Poaceae</taxon>
        <taxon>PACMAD clade</taxon>
        <taxon>Arundinoideae</taxon>
        <taxon>Arundineae</taxon>
        <taxon>Arundo</taxon>
    </lineage>
</organism>
<name>A0A0A8ZKW0_ARUDO</name>
<evidence type="ECO:0000313" key="1">
    <source>
        <dbReference type="EMBL" id="JAD39441.1"/>
    </source>
</evidence>
<dbReference type="EMBL" id="GBRH01258454">
    <property type="protein sequence ID" value="JAD39441.1"/>
    <property type="molecule type" value="Transcribed_RNA"/>
</dbReference>
<accession>A0A0A8ZKW0</accession>
<proteinExistence type="predicted"/>
<protein>
    <submittedName>
        <fullName evidence="1">Uncharacterized protein</fullName>
    </submittedName>
</protein>